<dbReference type="InterPro" id="IPR001320">
    <property type="entry name" value="Iontro_rcpt_C"/>
</dbReference>
<dbReference type="PRINTS" id="PR00177">
    <property type="entry name" value="NMDARECEPTOR"/>
</dbReference>
<evidence type="ECO:0000313" key="22">
    <source>
        <dbReference type="Ensembl" id="ENSCABP00000015209.1"/>
    </source>
</evidence>
<evidence type="ECO:0000256" key="14">
    <source>
        <dbReference type="ARBA" id="ARBA00056512"/>
    </source>
</evidence>
<comment type="similarity">
    <text evidence="15">Belongs to the glutamate-gated ion channel (TC 1.A.10.1) family. GRID2 subfamily.</text>
</comment>
<dbReference type="SUPFAM" id="SSF53850">
    <property type="entry name" value="Periplasmic binding protein-like II"/>
    <property type="match status" value="1"/>
</dbReference>
<keyword evidence="8 19" id="KW-0472">Membrane</keyword>
<dbReference type="Gene3D" id="1.10.287.70">
    <property type="match status" value="1"/>
</dbReference>
<comment type="function">
    <text evidence="14">Member of the ionotropic glutamate receptor family, which plays a crucial role in synaptic organization and signal transduction in the central nervous system. Although it shares structural features with ionotropic glutamate receptors, does not bind glutamate as a primary ligand. Promotes synaptogenesis and mediates the D-Serine-dependent long term depression signals and AMPA receptor endocytosis of cerebellar parallel fiber-Purkinje cell (PF-PC) synapses through the NRX1B-CBLN1-GRID2 triad complex. In the presence of neurexins and cerebellins, forms cation-selective channels that are proposed to be gated by glycine and D-serine. However, recent research disputes this ligand-gated cation channel activity. Cation-selective ion channel activity can be triggered by GRM1 in Purkinje cells.</text>
</comment>
<feature type="site" description="Crucial to convey clamshell closure to channel opening" evidence="17">
    <location>
        <position position="597"/>
    </location>
</feature>
<dbReference type="InterPro" id="IPR015683">
    <property type="entry name" value="Ionotropic_Glu_rcpt"/>
</dbReference>
<reference evidence="22" key="1">
    <citation type="submission" date="2025-08" db="UniProtKB">
        <authorList>
            <consortium name="Ensembl"/>
        </authorList>
    </citation>
    <scope>IDENTIFICATION</scope>
</reference>
<organism evidence="22 23">
    <name type="scientific">Chelonoidis abingdonii</name>
    <name type="common">Abingdon island giant tortoise</name>
    <name type="synonym">Testudo abingdonii</name>
    <dbReference type="NCBI Taxonomy" id="106734"/>
    <lineage>
        <taxon>Eukaryota</taxon>
        <taxon>Metazoa</taxon>
        <taxon>Chordata</taxon>
        <taxon>Craniata</taxon>
        <taxon>Vertebrata</taxon>
        <taxon>Euteleostomi</taxon>
        <taxon>Archelosauria</taxon>
        <taxon>Testudinata</taxon>
        <taxon>Testudines</taxon>
        <taxon>Cryptodira</taxon>
        <taxon>Durocryptodira</taxon>
        <taxon>Testudinoidea</taxon>
        <taxon>Testudinidae</taxon>
        <taxon>Chelonoidis</taxon>
    </lineage>
</organism>
<evidence type="ECO:0000259" key="21">
    <source>
        <dbReference type="SMART" id="SM00918"/>
    </source>
</evidence>
<feature type="domain" description="Ionotropic glutamate receptor C-terminal" evidence="20">
    <location>
        <begin position="374"/>
        <end position="658"/>
    </location>
</feature>
<dbReference type="InterPro" id="IPR001508">
    <property type="entry name" value="Iono_Glu_rcpt_met"/>
</dbReference>
<evidence type="ECO:0000256" key="15">
    <source>
        <dbReference type="ARBA" id="ARBA00061411"/>
    </source>
</evidence>
<evidence type="ECO:0000256" key="16">
    <source>
        <dbReference type="PIRSR" id="PIRSR601508-1"/>
    </source>
</evidence>
<evidence type="ECO:0000256" key="6">
    <source>
        <dbReference type="ARBA" id="ARBA00023018"/>
    </source>
</evidence>
<evidence type="ECO:0000256" key="13">
    <source>
        <dbReference type="ARBA" id="ARBA00023303"/>
    </source>
</evidence>
<feature type="domain" description="Ionotropic glutamate receptor L-glutamate and glycine-binding" evidence="21">
    <location>
        <begin position="384"/>
        <end position="446"/>
    </location>
</feature>
<dbReference type="SUPFAM" id="SSF53822">
    <property type="entry name" value="Periplasmic binding protein-like I"/>
    <property type="match status" value="1"/>
</dbReference>
<comment type="function">
    <text evidence="19">Receptor for glutamate that functions as a ligand-gated ion channel in the central nervous system and plays an important role in excitatory synaptic transmission. L-glutamate acts as an excitatory neurotransmitter at many synapses in the central nervous system.</text>
</comment>
<dbReference type="InterPro" id="IPR019594">
    <property type="entry name" value="Glu/Gly-bd"/>
</dbReference>
<keyword evidence="5 19" id="KW-1133">Transmembrane helix</keyword>
<feature type="transmembrane region" description="Helical" evidence="19">
    <location>
        <begin position="568"/>
        <end position="591"/>
    </location>
</feature>
<dbReference type="Pfam" id="PF01094">
    <property type="entry name" value="ANF_receptor"/>
    <property type="match status" value="1"/>
</dbReference>
<dbReference type="SMART" id="SM00918">
    <property type="entry name" value="Lig_chan-Glu_bd"/>
    <property type="match status" value="1"/>
</dbReference>
<dbReference type="AlphaFoldDB" id="A0A8C0IRD6"/>
<dbReference type="OMA" id="SEYXVVE"/>
<feature type="binding site" evidence="16">
    <location>
        <position position="457"/>
    </location>
    <ligand>
        <name>L-glutamate</name>
        <dbReference type="ChEBI" id="CHEBI:29985"/>
    </ligand>
</feature>
<evidence type="ECO:0000256" key="7">
    <source>
        <dbReference type="ARBA" id="ARBA00023065"/>
    </source>
</evidence>
<feature type="binding site" evidence="16">
    <location>
        <position position="462"/>
    </location>
    <ligand>
        <name>L-glutamate</name>
        <dbReference type="ChEBI" id="CHEBI:29985"/>
    </ligand>
</feature>
<dbReference type="GO" id="GO:1904315">
    <property type="term" value="F:transmitter-gated monoatomic ion channel activity involved in regulation of postsynaptic membrane potential"/>
    <property type="evidence" value="ECO:0007669"/>
    <property type="project" value="Ensembl"/>
</dbReference>
<evidence type="ECO:0000256" key="11">
    <source>
        <dbReference type="ARBA" id="ARBA00023257"/>
    </source>
</evidence>
<keyword evidence="2 19" id="KW-0813">Transport</keyword>
<dbReference type="Proteomes" id="UP000694404">
    <property type="component" value="Unplaced"/>
</dbReference>
<dbReference type="Gene3D" id="3.40.50.2300">
    <property type="match status" value="2"/>
</dbReference>
<dbReference type="Ensembl" id="ENSCABT00000016668.1">
    <property type="protein sequence ID" value="ENSCABP00000015209.1"/>
    <property type="gene ID" value="ENSCABG00000011363.1"/>
</dbReference>
<evidence type="ECO:0000256" key="10">
    <source>
        <dbReference type="ARBA" id="ARBA00023180"/>
    </source>
</evidence>
<dbReference type="InterPro" id="IPR001828">
    <property type="entry name" value="ANF_lig-bd_rcpt"/>
</dbReference>
<protein>
    <recommendedName>
        <fullName evidence="19">Glutamate receptor</fullName>
    </recommendedName>
</protein>
<dbReference type="GO" id="GO:0099538">
    <property type="term" value="P:synaptic signaling via neuropeptide"/>
    <property type="evidence" value="ECO:0007669"/>
    <property type="project" value="Ensembl"/>
</dbReference>
<evidence type="ECO:0000256" key="12">
    <source>
        <dbReference type="ARBA" id="ARBA00023286"/>
    </source>
</evidence>
<comment type="subcellular location">
    <subcellularLocation>
        <location evidence="1">Cell membrane</location>
        <topology evidence="1">Multi-pass membrane protein</topology>
    </subcellularLocation>
    <subcellularLocation>
        <location evidence="19">Postsynaptic cell membrane</location>
        <topology evidence="19">Multi-pass membrane protein</topology>
    </subcellularLocation>
</comment>
<sequence length="664" mass="74978">IAAEDLALQQRVLEQKDPPTPNSCDLMNQGILALVSSIGCTSAGSLQSLADAMHIPHLFIQRSTAGTPRSGCGLTRSNRNDDYTLSVRPPVYVNDVILRVVMEYAWQKFIIFYDNEYDIRGIQEFLDKVSQQGMDVALQKVENNINKMITGLFATMRIEELNRYRDTLRRAILVMNASTAKSFVTEVVETNLVAFDCHWIIINEEINDVDVQELVRRSIGRLTIIRQTFPVPQNSSQRCFRGNHRISSSLCDPKDPFSQNMEISNLYIYDTVLLLANAFHKKLEDRKWHSMASLTCIRKNSKPWQGGRSMLDTIKKGGVNGLTGELEFAENGGNPNVHFEILGTNYGEDLGRGIRKVRLDTWNNIKFPDTFLKNLTSFLVSEEPFVMVSENVLGKPKKYQGFSVDVLEALANYLGFKYEIYVAPDHKYGSSQEDGSWNGLIGELVFKRADIGISALTITPDRENVVDFTTRYMDYSVGVLLRKAEKTVDMFACLAPFDLSVWACIAGTVLLVGLLVYLLNWLNPPRLQMGSMTSTTLYNSMWFVYGSFVQQGGEVPYTTLATRMMMGAWWLFALIVISSYTANLAAFLTIARIENSIQSLQDLSRQTDIPYGTVLDSAVYEHVRVKGMNPFERDSMYSQMWRMINRSNSSENNVLESPAGIQKV</sequence>
<evidence type="ECO:0000256" key="5">
    <source>
        <dbReference type="ARBA" id="ARBA00022989"/>
    </source>
</evidence>
<accession>A0A8C0IRD6</accession>
<dbReference type="GeneTree" id="ENSGT00940000155192"/>
<feature type="site" description="Interaction with the cone snail toxin Con-ikot-ikot" evidence="17">
    <location>
        <position position="624"/>
    </location>
</feature>
<keyword evidence="9 19" id="KW-0675">Receptor</keyword>
<dbReference type="FunFam" id="3.40.50.2300:FF:000068">
    <property type="entry name" value="Glutamate receptor, ionotropic, delta 1b"/>
    <property type="match status" value="1"/>
</dbReference>
<dbReference type="FunFam" id="1.10.287.70:FF:000045">
    <property type="entry name" value="Glutamate receptor, ionotropic, delta 2"/>
    <property type="match status" value="1"/>
</dbReference>
<dbReference type="GO" id="GO:1904861">
    <property type="term" value="P:excitatory synapse assembly"/>
    <property type="evidence" value="ECO:0007669"/>
    <property type="project" value="Ensembl"/>
</dbReference>
<reference evidence="22" key="2">
    <citation type="submission" date="2025-09" db="UniProtKB">
        <authorList>
            <consortium name="Ensembl"/>
        </authorList>
    </citation>
    <scope>IDENTIFICATION</scope>
</reference>
<dbReference type="Gene3D" id="3.40.190.10">
    <property type="entry name" value="Periplasmic binding protein-like II"/>
    <property type="match status" value="1"/>
</dbReference>
<evidence type="ECO:0000256" key="17">
    <source>
        <dbReference type="PIRSR" id="PIRSR601508-2"/>
    </source>
</evidence>
<dbReference type="Pfam" id="PF00060">
    <property type="entry name" value="Lig_chan"/>
    <property type="match status" value="1"/>
</dbReference>
<gene>
    <name evidence="22" type="primary">GRID2</name>
</gene>
<keyword evidence="13 19" id="KW-0407">Ion channel</keyword>
<keyword evidence="7 19" id="KW-0406">Ion transport</keyword>
<dbReference type="GO" id="GO:0051965">
    <property type="term" value="P:positive regulation of synapse assembly"/>
    <property type="evidence" value="ECO:0007669"/>
    <property type="project" value="Ensembl"/>
</dbReference>
<keyword evidence="23" id="KW-1185">Reference proteome</keyword>
<keyword evidence="11 19" id="KW-0628">Postsynaptic cell membrane</keyword>
<proteinExistence type="inferred from homology"/>
<feature type="transmembrane region" description="Helical" evidence="19">
    <location>
        <begin position="499"/>
        <end position="519"/>
    </location>
</feature>
<evidence type="ECO:0000256" key="18">
    <source>
        <dbReference type="PIRSR" id="PIRSR601508-3"/>
    </source>
</evidence>
<dbReference type="FunFam" id="3.40.190.10:FF:000024">
    <property type="entry name" value="Glutamate receptor, ionotropic, delta 1"/>
    <property type="match status" value="1"/>
</dbReference>
<evidence type="ECO:0000256" key="9">
    <source>
        <dbReference type="ARBA" id="ARBA00023170"/>
    </source>
</evidence>
<keyword evidence="10" id="KW-0325">Glycoprotein</keyword>
<feature type="disulfide bond" evidence="18">
    <location>
        <begin position="24"/>
        <end position="296"/>
    </location>
</feature>
<keyword evidence="12 19" id="KW-1071">Ligand-gated ion channel</keyword>
<name>A0A8C0IRD6_CHEAB</name>
<dbReference type="PANTHER" id="PTHR18966">
    <property type="entry name" value="IONOTROPIC GLUTAMATE RECEPTOR"/>
    <property type="match status" value="1"/>
</dbReference>
<evidence type="ECO:0000313" key="23">
    <source>
        <dbReference type="Proteomes" id="UP000694404"/>
    </source>
</evidence>
<evidence type="ECO:0000256" key="3">
    <source>
        <dbReference type="ARBA" id="ARBA00022475"/>
    </source>
</evidence>
<evidence type="ECO:0000256" key="4">
    <source>
        <dbReference type="ARBA" id="ARBA00022692"/>
    </source>
</evidence>
<keyword evidence="6 19" id="KW-0770">Synapse</keyword>
<dbReference type="GO" id="GO:0098839">
    <property type="term" value="C:postsynaptic density membrane"/>
    <property type="evidence" value="ECO:0007669"/>
    <property type="project" value="Ensembl"/>
</dbReference>
<evidence type="ECO:0000256" key="1">
    <source>
        <dbReference type="ARBA" id="ARBA00004651"/>
    </source>
</evidence>
<keyword evidence="4 19" id="KW-0812">Transmembrane</keyword>
<evidence type="ECO:0000256" key="8">
    <source>
        <dbReference type="ARBA" id="ARBA00023136"/>
    </source>
</evidence>
<evidence type="ECO:0000256" key="2">
    <source>
        <dbReference type="ARBA" id="ARBA00022448"/>
    </source>
</evidence>
<keyword evidence="18" id="KW-1015">Disulfide bond</keyword>
<dbReference type="InterPro" id="IPR028082">
    <property type="entry name" value="Peripla_BP_I"/>
</dbReference>
<evidence type="ECO:0000256" key="19">
    <source>
        <dbReference type="RuleBase" id="RU367118"/>
    </source>
</evidence>
<evidence type="ECO:0000259" key="20">
    <source>
        <dbReference type="SMART" id="SM00079"/>
    </source>
</evidence>
<dbReference type="Pfam" id="PF10613">
    <property type="entry name" value="Lig_chan-Glu_bd"/>
    <property type="match status" value="1"/>
</dbReference>
<dbReference type="SMART" id="SM00079">
    <property type="entry name" value="PBPe"/>
    <property type="match status" value="1"/>
</dbReference>
<dbReference type="GO" id="GO:1900454">
    <property type="term" value="P:positive regulation of long-term synaptic depression"/>
    <property type="evidence" value="ECO:0007669"/>
    <property type="project" value="Ensembl"/>
</dbReference>
<keyword evidence="3 19" id="KW-1003">Cell membrane</keyword>